<dbReference type="EMBL" id="JBHSTP010000003">
    <property type="protein sequence ID" value="MFC6356830.1"/>
    <property type="molecule type" value="Genomic_DNA"/>
</dbReference>
<evidence type="ECO:0008006" key="3">
    <source>
        <dbReference type="Google" id="ProtNLM"/>
    </source>
</evidence>
<accession>A0ABW1VJP0</accession>
<sequence length="314" mass="34608">MRTPEPLPERLIRGGAFSTAAAAAAGVSAKRLRAHDLARPFRGSRLVRADETPTLWNLARAYRSRMPEAQFFSHATAAIMHRMPLPAHLPAPTGLHVSTLTPGARPRVRGVIGHESDPSITGVVERGGFRLSNAVDTWCQLAGILGVEDLVAVADFLITGDEPLSGRPPPTTLDELRAAVDVRKGRRGTRALRLALEQARYGPLSRMETLTRLLLVSAGLPEPEINVTVLTASGRFVAMVDLAYPAYRVGLEYEGDGHRERARFRKDITRRERIEDETWTIVRLSADDVTLRARETIGRVRSRLIGRGWVDPRA</sequence>
<evidence type="ECO:0000313" key="2">
    <source>
        <dbReference type="Proteomes" id="UP001596306"/>
    </source>
</evidence>
<reference evidence="2" key="1">
    <citation type="journal article" date="2019" name="Int. J. Syst. Evol. Microbiol.">
        <title>The Global Catalogue of Microorganisms (GCM) 10K type strain sequencing project: providing services to taxonomists for standard genome sequencing and annotation.</title>
        <authorList>
            <consortium name="The Broad Institute Genomics Platform"/>
            <consortium name="The Broad Institute Genome Sequencing Center for Infectious Disease"/>
            <person name="Wu L."/>
            <person name="Ma J."/>
        </authorList>
    </citation>
    <scope>NUCLEOTIDE SEQUENCE [LARGE SCALE GENOMIC DNA]</scope>
    <source>
        <strain evidence="2">CCUG 43304</strain>
    </source>
</reference>
<gene>
    <name evidence="1" type="ORF">ACFQB0_12010</name>
</gene>
<dbReference type="RefSeq" id="WP_386731881.1">
    <property type="nucleotide sequence ID" value="NZ_JBHSTP010000003.1"/>
</dbReference>
<keyword evidence="2" id="KW-1185">Reference proteome</keyword>
<organism evidence="1 2">
    <name type="scientific">Luethyella okanaganae</name>
    <dbReference type="NCBI Taxonomy" id="69372"/>
    <lineage>
        <taxon>Bacteria</taxon>
        <taxon>Bacillati</taxon>
        <taxon>Actinomycetota</taxon>
        <taxon>Actinomycetes</taxon>
        <taxon>Micrococcales</taxon>
        <taxon>Microbacteriaceae</taxon>
        <taxon>Luethyella</taxon>
    </lineage>
</organism>
<comment type="caution">
    <text evidence="1">The sequence shown here is derived from an EMBL/GenBank/DDBJ whole genome shotgun (WGS) entry which is preliminary data.</text>
</comment>
<evidence type="ECO:0000313" key="1">
    <source>
        <dbReference type="EMBL" id="MFC6356830.1"/>
    </source>
</evidence>
<name>A0ABW1VJP0_9MICO</name>
<protein>
    <recommendedName>
        <fullName evidence="3">DUF559 domain-containing protein</fullName>
    </recommendedName>
</protein>
<proteinExistence type="predicted"/>
<dbReference type="Proteomes" id="UP001596306">
    <property type="component" value="Unassembled WGS sequence"/>
</dbReference>